<evidence type="ECO:0000313" key="1">
    <source>
        <dbReference type="EMBL" id="KAL1276795.1"/>
    </source>
</evidence>
<comment type="caution">
    <text evidence="1">The sequence shown here is derived from an EMBL/GenBank/DDBJ whole genome shotgun (WGS) entry which is preliminary data.</text>
</comment>
<dbReference type="Proteomes" id="UP001558613">
    <property type="component" value="Unassembled WGS sequence"/>
</dbReference>
<protein>
    <submittedName>
        <fullName evidence="1">Uncharacterized protein</fullName>
    </submittedName>
</protein>
<accession>A0ABR3NII2</accession>
<reference evidence="1 2" key="1">
    <citation type="submission" date="2023-09" db="EMBL/GenBank/DDBJ databases">
        <authorList>
            <person name="Wang M."/>
        </authorList>
    </citation>
    <scope>NUCLEOTIDE SEQUENCE [LARGE SCALE GENOMIC DNA]</scope>
    <source>
        <strain evidence="1">GT-2023</strain>
        <tissue evidence="1">Liver</tissue>
    </source>
</reference>
<gene>
    <name evidence="1" type="ORF">QQF64_036418</name>
</gene>
<organism evidence="1 2">
    <name type="scientific">Cirrhinus molitorella</name>
    <name type="common">mud carp</name>
    <dbReference type="NCBI Taxonomy" id="172907"/>
    <lineage>
        <taxon>Eukaryota</taxon>
        <taxon>Metazoa</taxon>
        <taxon>Chordata</taxon>
        <taxon>Craniata</taxon>
        <taxon>Vertebrata</taxon>
        <taxon>Euteleostomi</taxon>
        <taxon>Actinopterygii</taxon>
        <taxon>Neopterygii</taxon>
        <taxon>Teleostei</taxon>
        <taxon>Ostariophysi</taxon>
        <taxon>Cypriniformes</taxon>
        <taxon>Cyprinidae</taxon>
        <taxon>Labeoninae</taxon>
        <taxon>Labeonini</taxon>
        <taxon>Cirrhinus</taxon>
    </lineage>
</organism>
<dbReference type="EMBL" id="JAYMGO010000004">
    <property type="protein sequence ID" value="KAL1276795.1"/>
    <property type="molecule type" value="Genomic_DNA"/>
</dbReference>
<sequence length="93" mass="10845">MVDLDLDLNQGNKDSVKRKWSEEEVGAVEKHLMHFINSCRVPGKKDCVSCLLAEPQALKNKRLIQWRSDWSDQSDSSWMKLNHLEIKVFFQDA</sequence>
<evidence type="ECO:0000313" key="2">
    <source>
        <dbReference type="Proteomes" id="UP001558613"/>
    </source>
</evidence>
<proteinExistence type="predicted"/>
<feature type="non-terminal residue" evidence="1">
    <location>
        <position position="93"/>
    </location>
</feature>
<keyword evidence="2" id="KW-1185">Reference proteome</keyword>
<name>A0ABR3NII2_9TELE</name>